<keyword evidence="7" id="KW-0645">Protease</keyword>
<evidence type="ECO:0000259" key="6">
    <source>
        <dbReference type="Pfam" id="PF16188"/>
    </source>
</evidence>
<dbReference type="SUPFAM" id="SSF53092">
    <property type="entry name" value="Creatinase/prolidase N-terminal domain"/>
    <property type="match status" value="1"/>
</dbReference>
<dbReference type="FunFam" id="3.40.350.10:FF:000003">
    <property type="entry name" value="Xaa-pro aminopeptidase P"/>
    <property type="match status" value="1"/>
</dbReference>
<dbReference type="RefSeq" id="WP_055055715.1">
    <property type="nucleotide sequence ID" value="NZ_CZBA01000005.1"/>
</dbReference>
<dbReference type="Pfam" id="PF01321">
    <property type="entry name" value="Creatinase_N"/>
    <property type="match status" value="1"/>
</dbReference>
<dbReference type="PANTHER" id="PTHR43763">
    <property type="entry name" value="XAA-PRO AMINOPEPTIDASE 1"/>
    <property type="match status" value="1"/>
</dbReference>
<proteinExistence type="inferred from homology"/>
<keyword evidence="2" id="KW-0479">Metal-binding</keyword>
<name>A0A174N1V5_9FIRM</name>
<dbReference type="InterPro" id="IPR032416">
    <property type="entry name" value="Peptidase_M24_C"/>
</dbReference>
<dbReference type="PANTHER" id="PTHR43763:SF6">
    <property type="entry name" value="XAA-PRO AMINOPEPTIDASE 1"/>
    <property type="match status" value="1"/>
</dbReference>
<evidence type="ECO:0000313" key="7">
    <source>
        <dbReference type="EMBL" id="CUP40320.1"/>
    </source>
</evidence>
<dbReference type="CDD" id="cd01085">
    <property type="entry name" value="APP"/>
    <property type="match status" value="1"/>
</dbReference>
<keyword evidence="3 7" id="KW-0378">Hydrolase</keyword>
<organism evidence="7 8">
    <name type="scientific">Blautia obeum</name>
    <dbReference type="NCBI Taxonomy" id="40520"/>
    <lineage>
        <taxon>Bacteria</taxon>
        <taxon>Bacillati</taxon>
        <taxon>Bacillota</taxon>
        <taxon>Clostridia</taxon>
        <taxon>Lachnospirales</taxon>
        <taxon>Lachnospiraceae</taxon>
        <taxon>Blautia</taxon>
    </lineage>
</organism>
<dbReference type="EMBL" id="CZBA01000005">
    <property type="protein sequence ID" value="CUP40320.1"/>
    <property type="molecule type" value="Genomic_DNA"/>
</dbReference>
<dbReference type="Pfam" id="PF00557">
    <property type="entry name" value="Peptidase_M24"/>
    <property type="match status" value="1"/>
</dbReference>
<dbReference type="AlphaFoldDB" id="A0A174N1V5"/>
<dbReference type="Pfam" id="PF16189">
    <property type="entry name" value="Creatinase_N_2"/>
    <property type="match status" value="1"/>
</dbReference>
<dbReference type="InterPro" id="IPR000587">
    <property type="entry name" value="Creatinase_N"/>
</dbReference>
<dbReference type="Proteomes" id="UP000095413">
    <property type="component" value="Unassembled WGS sequence"/>
</dbReference>
<evidence type="ECO:0000313" key="8">
    <source>
        <dbReference type="Proteomes" id="UP000095413"/>
    </source>
</evidence>
<accession>A0A174N1V5</accession>
<dbReference type="GO" id="GO:0046872">
    <property type="term" value="F:metal ion binding"/>
    <property type="evidence" value="ECO:0007669"/>
    <property type="project" value="UniProtKB-KW"/>
</dbReference>
<dbReference type="GO" id="GO:0070006">
    <property type="term" value="F:metalloaminopeptidase activity"/>
    <property type="evidence" value="ECO:0007669"/>
    <property type="project" value="InterPro"/>
</dbReference>
<dbReference type="InterPro" id="IPR036005">
    <property type="entry name" value="Creatinase/aminopeptidase-like"/>
</dbReference>
<dbReference type="SUPFAM" id="SSF55920">
    <property type="entry name" value="Creatinase/aminopeptidase"/>
    <property type="match status" value="1"/>
</dbReference>
<evidence type="ECO:0000259" key="4">
    <source>
        <dbReference type="Pfam" id="PF00557"/>
    </source>
</evidence>
<keyword evidence="7" id="KW-0224">Dipeptidase</keyword>
<dbReference type="InterPro" id="IPR050422">
    <property type="entry name" value="X-Pro_aminopeptidase_P"/>
</dbReference>
<dbReference type="Pfam" id="PF16188">
    <property type="entry name" value="Peptidase_M24_C"/>
    <property type="match status" value="1"/>
</dbReference>
<dbReference type="GO" id="GO:0102009">
    <property type="term" value="F:proline dipeptidase activity"/>
    <property type="evidence" value="ECO:0007669"/>
    <property type="project" value="UniProtKB-EC"/>
</dbReference>
<dbReference type="Gene3D" id="3.90.230.10">
    <property type="entry name" value="Creatinase/methionine aminopeptidase superfamily"/>
    <property type="match status" value="1"/>
</dbReference>
<evidence type="ECO:0000259" key="5">
    <source>
        <dbReference type="Pfam" id="PF01321"/>
    </source>
</evidence>
<dbReference type="InterPro" id="IPR000994">
    <property type="entry name" value="Pept_M24"/>
</dbReference>
<comment type="similarity">
    <text evidence="1">Belongs to the peptidase M24B family.</text>
</comment>
<reference evidence="7 8" key="1">
    <citation type="submission" date="2015-09" db="EMBL/GenBank/DDBJ databases">
        <authorList>
            <consortium name="Pathogen Informatics"/>
        </authorList>
    </citation>
    <scope>NUCLEOTIDE SEQUENCE [LARGE SCALE GENOMIC DNA]</scope>
    <source>
        <strain evidence="7 8">2789STDY5834921</strain>
    </source>
</reference>
<evidence type="ECO:0000256" key="1">
    <source>
        <dbReference type="ARBA" id="ARBA00008766"/>
    </source>
</evidence>
<protein>
    <submittedName>
        <fullName evidence="7">Xaa-Pro dipeptidase</fullName>
        <ecNumber evidence="7">3.4.13.9</ecNumber>
    </submittedName>
</protein>
<feature type="domain" description="Peptidase M24 C-terminal" evidence="6">
    <location>
        <begin position="536"/>
        <end position="596"/>
    </location>
</feature>
<feature type="domain" description="Peptidase M24" evidence="4">
    <location>
        <begin position="312"/>
        <end position="527"/>
    </location>
</feature>
<dbReference type="OrthoDB" id="9806388at2"/>
<dbReference type="GO" id="GO:0005737">
    <property type="term" value="C:cytoplasm"/>
    <property type="evidence" value="ECO:0007669"/>
    <property type="project" value="UniProtKB-ARBA"/>
</dbReference>
<dbReference type="Gene3D" id="3.40.350.10">
    <property type="entry name" value="Creatinase/prolidase N-terminal domain"/>
    <property type="match status" value="2"/>
</dbReference>
<sequence>MKITERLNVLRELMKEKKIDAYLVPTDDFHGSEYVGDYFKCRKYITGFTGSAGTAVIMQDMAGLWTDGRYFIQAADQLRGSTIELFRSGEPGVPTVHQFLAEKLEKSMCLGFDGRTVSAKEAEELEKLLEEKNITFAVNEDLIGEIWRERPALSCEPVMELDVKWAGESRKDKIAGIREQMKAKKANIFILTSLDDIAWLLNIRGNDIHCCPVVLSYLIMTDTEVRLYANAAAFSEEICTNLADDGVKIYPYEDVYSYVQTISEDKKILLSKDSVNSRLVSNIPCNVTIVDEPNLTLLPKAVKNQTEMDNERTAHIKDGVAVTKFIRWMKTNVAKERITELGAAEKLYQFRSEQEHFIGDSFDPIIAYGKHAAIVHYSATEETDIPLEARGMVLADTGGHYLEGTTDITRTIVLGPVTEKEKKYFTAVLRGNLNLAAAKFKYGCTGLNLDYLARGPLWELGEDYNHGTGHGVGYLLNVHEGPNSFRWKNLPGNPAPVLEEGMITSDEPGYYLENEFGIRHENLVLCKKAEKTPFGQFMCFESLTMVPFDLDGVDTEQMSDRERKLLNEYHKKVYVTIAPYLDEEEKAWLRQATREI</sequence>
<gene>
    <name evidence="7" type="primary">pepQ</name>
    <name evidence="7" type="ORF">ERS852533_01246</name>
</gene>
<feature type="domain" description="Creatinase N-terminal" evidence="5">
    <location>
        <begin position="6"/>
        <end position="134"/>
    </location>
</feature>
<dbReference type="InterPro" id="IPR029149">
    <property type="entry name" value="Creatin/AminoP/Spt16_N"/>
</dbReference>
<evidence type="ECO:0000256" key="3">
    <source>
        <dbReference type="ARBA" id="ARBA00022801"/>
    </source>
</evidence>
<evidence type="ECO:0000256" key="2">
    <source>
        <dbReference type="ARBA" id="ARBA00022723"/>
    </source>
</evidence>
<dbReference type="InterPro" id="IPR033740">
    <property type="entry name" value="Pept_M24B"/>
</dbReference>
<dbReference type="FunFam" id="3.90.230.10:FF:000009">
    <property type="entry name" value="xaa-Pro aminopeptidase 2"/>
    <property type="match status" value="1"/>
</dbReference>
<dbReference type="EC" id="3.4.13.9" evidence="7"/>